<gene>
    <name evidence="8" type="ORF">E4099_15635</name>
</gene>
<evidence type="ECO:0000256" key="6">
    <source>
        <dbReference type="SAM" id="Phobius"/>
    </source>
</evidence>
<dbReference type="PANTHER" id="PTHR32322">
    <property type="entry name" value="INNER MEMBRANE TRANSPORTER"/>
    <property type="match status" value="1"/>
</dbReference>
<dbReference type="Proteomes" id="UP000297948">
    <property type="component" value="Unassembled WGS sequence"/>
</dbReference>
<evidence type="ECO:0000256" key="3">
    <source>
        <dbReference type="ARBA" id="ARBA00022692"/>
    </source>
</evidence>
<feature type="transmembrane region" description="Helical" evidence="6">
    <location>
        <begin position="118"/>
        <end position="140"/>
    </location>
</feature>
<keyword evidence="9" id="KW-1185">Reference proteome</keyword>
<name>A0A4Z0H6I6_9ACTN</name>
<dbReference type="OrthoDB" id="3821087at2"/>
<dbReference type="InterPro" id="IPR000620">
    <property type="entry name" value="EamA_dom"/>
</dbReference>
<feature type="transmembrane region" description="Helical" evidence="6">
    <location>
        <begin position="173"/>
        <end position="195"/>
    </location>
</feature>
<feature type="transmembrane region" description="Helical" evidence="6">
    <location>
        <begin position="147"/>
        <end position="167"/>
    </location>
</feature>
<comment type="caution">
    <text evidence="8">The sequence shown here is derived from an EMBL/GenBank/DDBJ whole genome shotgun (WGS) entry which is preliminary data.</text>
</comment>
<feature type="transmembrane region" description="Helical" evidence="6">
    <location>
        <begin position="52"/>
        <end position="72"/>
    </location>
</feature>
<keyword evidence="3 6" id="KW-0812">Transmembrane</keyword>
<dbReference type="GO" id="GO:0016020">
    <property type="term" value="C:membrane"/>
    <property type="evidence" value="ECO:0007669"/>
    <property type="project" value="UniProtKB-SubCell"/>
</dbReference>
<keyword evidence="5 6" id="KW-0472">Membrane</keyword>
<comment type="subcellular location">
    <subcellularLocation>
        <location evidence="1">Membrane</location>
        <topology evidence="1">Multi-pass membrane protein</topology>
    </subcellularLocation>
</comment>
<dbReference type="InterPro" id="IPR037185">
    <property type="entry name" value="EmrE-like"/>
</dbReference>
<feature type="transmembrane region" description="Helical" evidence="6">
    <location>
        <begin position="92"/>
        <end position="112"/>
    </location>
</feature>
<proteinExistence type="inferred from homology"/>
<feature type="transmembrane region" description="Helical" evidence="6">
    <location>
        <begin position="238"/>
        <end position="260"/>
    </location>
</feature>
<evidence type="ECO:0000256" key="2">
    <source>
        <dbReference type="ARBA" id="ARBA00007362"/>
    </source>
</evidence>
<feature type="domain" description="EamA" evidence="7">
    <location>
        <begin position="21"/>
        <end position="164"/>
    </location>
</feature>
<dbReference type="AlphaFoldDB" id="A0A4Z0H6I6"/>
<dbReference type="PANTHER" id="PTHR32322:SF2">
    <property type="entry name" value="EAMA DOMAIN-CONTAINING PROTEIN"/>
    <property type="match status" value="1"/>
</dbReference>
<feature type="transmembrane region" description="Helical" evidence="6">
    <location>
        <begin position="297"/>
        <end position="316"/>
    </location>
</feature>
<evidence type="ECO:0000256" key="1">
    <source>
        <dbReference type="ARBA" id="ARBA00004141"/>
    </source>
</evidence>
<evidence type="ECO:0000256" key="4">
    <source>
        <dbReference type="ARBA" id="ARBA00022989"/>
    </source>
</evidence>
<sequence length="325" mass="32773">MSSAGELLVLNTLHPALSVGRGLLYVTIAAVAWGTAGAAAALLYGASGLGPVALTFWRTLGGLVLLLAARALRPRRRHQPAVRRPEPPARRALRIGITGLGLTVFQVAYFGAVEATGLAVGTVVTLGAAPVMVALCGRLFLAERLGLGGLLAVAGALTGLLVLVLGGEGTGTVRPLGVLLALVSAAGYSTITVYTRHLGRSGAAGDPYSTTLSSFAVGMVVLLPFAAAEGLWPHAHDLGRTVALMVYMAAVPTALAYGLYFAGLSAVRGTTVTVITLIEPVTAAMIAVALLDERLTASTVLGTGVLLGAVVALALTEARTAAPAG</sequence>
<feature type="transmembrane region" description="Helical" evidence="6">
    <location>
        <begin position="272"/>
        <end position="291"/>
    </location>
</feature>
<feature type="domain" description="EamA" evidence="7">
    <location>
        <begin position="176"/>
        <end position="313"/>
    </location>
</feature>
<accession>A0A4Z0H6I6</accession>
<dbReference type="SUPFAM" id="SSF103481">
    <property type="entry name" value="Multidrug resistance efflux transporter EmrE"/>
    <property type="match status" value="2"/>
</dbReference>
<dbReference type="InterPro" id="IPR050638">
    <property type="entry name" value="AA-Vitamin_Transporters"/>
</dbReference>
<evidence type="ECO:0000313" key="9">
    <source>
        <dbReference type="Proteomes" id="UP000297948"/>
    </source>
</evidence>
<protein>
    <submittedName>
        <fullName evidence="8">EamA/RhaT family transporter</fullName>
    </submittedName>
</protein>
<keyword evidence="4 6" id="KW-1133">Transmembrane helix</keyword>
<evidence type="ECO:0000256" key="5">
    <source>
        <dbReference type="ARBA" id="ARBA00023136"/>
    </source>
</evidence>
<reference evidence="8 9" key="1">
    <citation type="submission" date="2019-03" db="EMBL/GenBank/DDBJ databases">
        <authorList>
            <person name="Gonzalez-Pimentel J.L."/>
        </authorList>
    </citation>
    <scope>NUCLEOTIDE SEQUENCE [LARGE SCALE GENOMIC DNA]</scope>
    <source>
        <strain evidence="8 9">JCM 31289</strain>
    </source>
</reference>
<dbReference type="EMBL" id="SRID01000129">
    <property type="protein sequence ID" value="TGB08351.1"/>
    <property type="molecule type" value="Genomic_DNA"/>
</dbReference>
<evidence type="ECO:0000259" key="7">
    <source>
        <dbReference type="Pfam" id="PF00892"/>
    </source>
</evidence>
<dbReference type="Pfam" id="PF00892">
    <property type="entry name" value="EamA"/>
    <property type="match status" value="2"/>
</dbReference>
<organism evidence="8 9">
    <name type="scientific">Streptomyces palmae</name>
    <dbReference type="NCBI Taxonomy" id="1701085"/>
    <lineage>
        <taxon>Bacteria</taxon>
        <taxon>Bacillati</taxon>
        <taxon>Actinomycetota</taxon>
        <taxon>Actinomycetes</taxon>
        <taxon>Kitasatosporales</taxon>
        <taxon>Streptomycetaceae</taxon>
        <taxon>Streptomyces</taxon>
    </lineage>
</organism>
<comment type="similarity">
    <text evidence="2">Belongs to the EamA transporter family.</text>
</comment>
<feature type="transmembrane region" description="Helical" evidence="6">
    <location>
        <begin position="207"/>
        <end position="226"/>
    </location>
</feature>
<feature type="transmembrane region" description="Helical" evidence="6">
    <location>
        <begin position="23"/>
        <end position="46"/>
    </location>
</feature>
<evidence type="ECO:0000313" key="8">
    <source>
        <dbReference type="EMBL" id="TGB08351.1"/>
    </source>
</evidence>